<reference evidence="1" key="1">
    <citation type="submission" date="2021-05" db="EMBL/GenBank/DDBJ databases">
        <authorList>
            <person name="Scholz U."/>
            <person name="Mascher M."/>
            <person name="Fiebig A."/>
        </authorList>
    </citation>
    <scope>NUCLEOTIDE SEQUENCE [LARGE SCALE GENOMIC DNA]</scope>
</reference>
<dbReference type="EnsemblPlants" id="AVESA.00010b.r2.5AG0829670.1">
    <property type="protein sequence ID" value="AVESA.00010b.r2.5AG0829670.1.CDS"/>
    <property type="gene ID" value="AVESA.00010b.r2.5AG0829670"/>
</dbReference>
<name>A0ACD5XIN4_AVESA</name>
<sequence>MDPVEAEEQQTEPPDEETYAEADPTGRFIRYDEIVGSGSVKTVYKAFDKLEGDKVAWSLTRIDDSVMGSSEKMALLNTEILLLKTLRHKNIQKLFASWIDEDKKTVNIITEFCISDSLRQYRKKHKKVGIKAMKRWAIQILTGLEYLHSQEPAVIHRDLTCDHIFINCNDGTVKIGDFGLATILQQQKTKSVKDSSFLFIHYPHCEIVFF</sequence>
<keyword evidence="2" id="KW-1185">Reference proteome</keyword>
<dbReference type="Proteomes" id="UP001732700">
    <property type="component" value="Chromosome 5A"/>
</dbReference>
<protein>
    <submittedName>
        <fullName evidence="1">Uncharacterized protein</fullName>
    </submittedName>
</protein>
<proteinExistence type="predicted"/>
<accession>A0ACD5XIN4</accession>
<organism evidence="1 2">
    <name type="scientific">Avena sativa</name>
    <name type="common">Oat</name>
    <dbReference type="NCBI Taxonomy" id="4498"/>
    <lineage>
        <taxon>Eukaryota</taxon>
        <taxon>Viridiplantae</taxon>
        <taxon>Streptophyta</taxon>
        <taxon>Embryophyta</taxon>
        <taxon>Tracheophyta</taxon>
        <taxon>Spermatophyta</taxon>
        <taxon>Magnoliopsida</taxon>
        <taxon>Liliopsida</taxon>
        <taxon>Poales</taxon>
        <taxon>Poaceae</taxon>
        <taxon>BOP clade</taxon>
        <taxon>Pooideae</taxon>
        <taxon>Poodae</taxon>
        <taxon>Poeae</taxon>
        <taxon>Poeae Chloroplast Group 1 (Aveneae type)</taxon>
        <taxon>Aveninae</taxon>
        <taxon>Avena</taxon>
    </lineage>
</organism>
<reference evidence="1" key="2">
    <citation type="submission" date="2025-09" db="UniProtKB">
        <authorList>
            <consortium name="EnsemblPlants"/>
        </authorList>
    </citation>
    <scope>IDENTIFICATION</scope>
</reference>
<evidence type="ECO:0000313" key="1">
    <source>
        <dbReference type="EnsemblPlants" id="AVESA.00010b.r2.5AG0829670.1.CDS"/>
    </source>
</evidence>
<evidence type="ECO:0000313" key="2">
    <source>
        <dbReference type="Proteomes" id="UP001732700"/>
    </source>
</evidence>